<dbReference type="PANTHER" id="PTHR47186:SF30">
    <property type="entry name" value="EF-HAND DOMAIN-CONTAINING PROTEIN"/>
    <property type="match status" value="1"/>
</dbReference>
<dbReference type="STRING" id="981085.W9RVA7"/>
<proteinExistence type="predicted"/>
<evidence type="ECO:0000313" key="2">
    <source>
        <dbReference type="EMBL" id="EXB94542.1"/>
    </source>
</evidence>
<protein>
    <recommendedName>
        <fullName evidence="1">R13L1/DRL21-like LRR repeat region domain-containing protein</fullName>
    </recommendedName>
</protein>
<evidence type="ECO:0000259" key="1">
    <source>
        <dbReference type="Pfam" id="PF25019"/>
    </source>
</evidence>
<dbReference type="AlphaFoldDB" id="W9RVA7"/>
<organism evidence="2 3">
    <name type="scientific">Morus notabilis</name>
    <dbReference type="NCBI Taxonomy" id="981085"/>
    <lineage>
        <taxon>Eukaryota</taxon>
        <taxon>Viridiplantae</taxon>
        <taxon>Streptophyta</taxon>
        <taxon>Embryophyta</taxon>
        <taxon>Tracheophyta</taxon>
        <taxon>Spermatophyta</taxon>
        <taxon>Magnoliopsida</taxon>
        <taxon>eudicotyledons</taxon>
        <taxon>Gunneridae</taxon>
        <taxon>Pentapetalae</taxon>
        <taxon>rosids</taxon>
        <taxon>fabids</taxon>
        <taxon>Rosales</taxon>
        <taxon>Moraceae</taxon>
        <taxon>Moreae</taxon>
        <taxon>Morus</taxon>
    </lineage>
</organism>
<dbReference type="InterPro" id="IPR056789">
    <property type="entry name" value="LRR_R13L1-DRL21"/>
</dbReference>
<dbReference type="eggNOG" id="KOG4658">
    <property type="taxonomic scope" value="Eukaryota"/>
</dbReference>
<dbReference type="EMBL" id="KE345164">
    <property type="protein sequence ID" value="EXB94542.1"/>
    <property type="molecule type" value="Genomic_DNA"/>
</dbReference>
<dbReference type="PANTHER" id="PTHR47186">
    <property type="entry name" value="LEUCINE-RICH REPEAT-CONTAINING PROTEIN 57"/>
    <property type="match status" value="1"/>
</dbReference>
<sequence>MGSEYVLIEVDGIKENKKEVDESTRHMTLVVGSEDHFLTLRHNAKNLHSIYIYADSNKQHVDRVLLFSHLTRLRTLSLYDCDFEILPEDIGLLKHLRYLDLSVPKERKTYLDLGDLKVLKYLQFQSVLSIHRCANAGNLDESERINLNSWQHLLDLTLRFRETAELYEIGEILDDDTEIMESLQPHPNLKALAIWDYLGATVSPTWMMSLTNLTSLELNFCTKCEILPLLGKLPSLVSLVIWCLDSLKKVGPEFLGITERDEEDHSTARRDLDTPSEPSIISFPRLKKLKFDWNEE</sequence>
<dbReference type="InterPro" id="IPR032675">
    <property type="entry name" value="LRR_dom_sf"/>
</dbReference>
<accession>W9RVA7</accession>
<name>W9RVA7_9ROSA</name>
<reference evidence="3" key="1">
    <citation type="submission" date="2013-01" db="EMBL/GenBank/DDBJ databases">
        <title>Draft Genome Sequence of a Mulberry Tree, Morus notabilis C.K. Schneid.</title>
        <authorList>
            <person name="He N."/>
            <person name="Zhao S."/>
        </authorList>
    </citation>
    <scope>NUCLEOTIDE SEQUENCE</scope>
</reference>
<gene>
    <name evidence="2" type="ORF">L484_022852</name>
</gene>
<dbReference type="SUPFAM" id="SSF52058">
    <property type="entry name" value="L domain-like"/>
    <property type="match status" value="1"/>
</dbReference>
<keyword evidence="3" id="KW-1185">Reference proteome</keyword>
<evidence type="ECO:0000313" key="3">
    <source>
        <dbReference type="Proteomes" id="UP000030645"/>
    </source>
</evidence>
<feature type="domain" description="R13L1/DRL21-like LRR repeat region" evidence="1">
    <location>
        <begin position="117"/>
        <end position="242"/>
    </location>
</feature>
<dbReference type="Proteomes" id="UP000030645">
    <property type="component" value="Unassembled WGS sequence"/>
</dbReference>
<dbReference type="Pfam" id="PF25019">
    <property type="entry name" value="LRR_R13L1-DRL21"/>
    <property type="match status" value="1"/>
</dbReference>
<dbReference type="Gene3D" id="3.80.10.10">
    <property type="entry name" value="Ribonuclease Inhibitor"/>
    <property type="match status" value="1"/>
</dbReference>